<dbReference type="Pfam" id="PF07715">
    <property type="entry name" value="Plug"/>
    <property type="match status" value="1"/>
</dbReference>
<keyword evidence="5 9" id="KW-0798">TonB box</keyword>
<dbReference type="Gene3D" id="2.40.170.20">
    <property type="entry name" value="TonB-dependent receptor, beta-barrel domain"/>
    <property type="match status" value="1"/>
</dbReference>
<dbReference type="InterPro" id="IPR037066">
    <property type="entry name" value="Plug_dom_sf"/>
</dbReference>
<evidence type="ECO:0000256" key="10">
    <source>
        <dbReference type="SAM" id="SignalP"/>
    </source>
</evidence>
<evidence type="ECO:0000256" key="7">
    <source>
        <dbReference type="ARBA" id="ARBA00023237"/>
    </source>
</evidence>
<evidence type="ECO:0000256" key="4">
    <source>
        <dbReference type="ARBA" id="ARBA00022692"/>
    </source>
</evidence>
<keyword evidence="3 8" id="KW-1134">Transmembrane beta strand</keyword>
<accession>A0ABV5ZKK3</accession>
<evidence type="ECO:0000256" key="1">
    <source>
        <dbReference type="ARBA" id="ARBA00004571"/>
    </source>
</evidence>
<dbReference type="InterPro" id="IPR000531">
    <property type="entry name" value="Beta-barrel_TonB"/>
</dbReference>
<feature type="domain" description="TonB-dependent receptor plug" evidence="12">
    <location>
        <begin position="109"/>
        <end position="216"/>
    </location>
</feature>
<gene>
    <name evidence="13" type="ORF">ACFFK8_04730</name>
</gene>
<dbReference type="Pfam" id="PF00593">
    <property type="entry name" value="TonB_dep_Rec_b-barrel"/>
    <property type="match status" value="1"/>
</dbReference>
<dbReference type="Proteomes" id="UP001589688">
    <property type="component" value="Unassembled WGS sequence"/>
</dbReference>
<evidence type="ECO:0000256" key="2">
    <source>
        <dbReference type="ARBA" id="ARBA00022448"/>
    </source>
</evidence>
<keyword evidence="6 8" id="KW-0472">Membrane</keyword>
<reference evidence="13 14" key="1">
    <citation type="submission" date="2024-09" db="EMBL/GenBank/DDBJ databases">
        <authorList>
            <person name="Sun Q."/>
            <person name="Mori K."/>
        </authorList>
    </citation>
    <scope>NUCLEOTIDE SEQUENCE [LARGE SCALE GENOMIC DNA]</scope>
    <source>
        <strain evidence="13 14">ATCC 51272</strain>
    </source>
</reference>
<evidence type="ECO:0000256" key="8">
    <source>
        <dbReference type="PROSITE-ProRule" id="PRU01360"/>
    </source>
</evidence>
<dbReference type="NCBIfam" id="TIGR04057">
    <property type="entry name" value="SusC_RagA_signa"/>
    <property type="match status" value="1"/>
</dbReference>
<dbReference type="InterPro" id="IPR012910">
    <property type="entry name" value="Plug_dom"/>
</dbReference>
<evidence type="ECO:0000256" key="6">
    <source>
        <dbReference type="ARBA" id="ARBA00023136"/>
    </source>
</evidence>
<feature type="signal peptide" evidence="10">
    <location>
        <begin position="1"/>
        <end position="18"/>
    </location>
</feature>
<keyword evidence="4 8" id="KW-0812">Transmembrane</keyword>
<evidence type="ECO:0000256" key="9">
    <source>
        <dbReference type="RuleBase" id="RU003357"/>
    </source>
</evidence>
<dbReference type="PROSITE" id="PS52016">
    <property type="entry name" value="TONB_DEPENDENT_REC_3"/>
    <property type="match status" value="1"/>
</dbReference>
<comment type="subcellular location">
    <subcellularLocation>
        <location evidence="1 8">Cell outer membrane</location>
        <topology evidence="1 8">Multi-pass membrane protein</topology>
    </subcellularLocation>
</comment>
<dbReference type="InterPro" id="IPR023997">
    <property type="entry name" value="TonB-dep_OMP_SusC/RagA_CS"/>
</dbReference>
<sequence>MYRHILTFMLFSMISVHAFCQEITGTVTDANGDPTIGVSIIVKGTQRGTTTDLNGKFSLMADPTETLVISYIGFHTQEVSGRNNYTITLQEDNQNLNEIVVIGYGFTTKKEVTGSVASLKAKSLNKGIFTNAMGLLQGKVAGLSVVNANGGDPNAKYEILLRGTNTLSAGQGPLVIIDGVAGADIRNINYEEVESIDILKDGSAAAIYGTRGTNGVIIVTTKRAHAGTTQVSYEAQFSLGVVNRRAKPLSATDYREVIKNYRPELTEYIGKDNTDWFKEITRTPIGHSHSVALSGGTEKFSHHTNINYQYQQGLQRKNYNEKMIISSNIRQSLLDSWLDMDYNIRIAHRRYYPSSTSAFQQAFTHNPTTPVYDASNTEAGGYSRTVAMQYYNPVAMINECSMENEDDNYGGNLRASLNIKCVPGLKWDNFLSYDREKSTENTYYSHYYPSYIGTNGLAKISNVQYDDTQFQSTLNYFQEFGKHAVQALLGYEYQYQKNSTSGMENSYFDVDDYLWNNIGAGAYLSQGKASMNSYKEDNTYIAYFGRIMYNYDDRYLLSFSMRRDGSSRFGNNNKWGWFPAVSAGWRINKESFMKDAKWMNDLKLRIGYGVTGNQDFSNYKSLMLMSVAGYCYYNGRWIHTYQPASNANPDLQWERKNEFNVGLDFGFFDGRISGTIDFYHRLTTNLLYSYTVPTPPYVYDTIFTNVGEISNNGIEITLSVIPVRVKDFEWNMTYTLSHNSNKLKKFTNKEFENGTYKVGWSTSGACYTQRLIERESLGTFYGPVWTGIDANGNDILKGQGSDGSVPEEQWEKIGNAYPDFQMGWSNNFRYKKFDLGFSLRASIGGDILNNYAMEYANLSSLGLRNISEKWLDCKEFTSTTYKYSSKYIESASFLKLDYVSLGYNLDFKSKFIHSLRLALTAQNVFCITKYKGVDPEVALSGLEPGIEYLNYYPRTTQFTFGVKVEF</sequence>
<feature type="chain" id="PRO_5045612224" evidence="10">
    <location>
        <begin position="19"/>
        <end position="966"/>
    </location>
</feature>
<dbReference type="SUPFAM" id="SSF49464">
    <property type="entry name" value="Carboxypeptidase regulatory domain-like"/>
    <property type="match status" value="1"/>
</dbReference>
<name>A0ABV5ZKK3_9BACT</name>
<evidence type="ECO:0000256" key="5">
    <source>
        <dbReference type="ARBA" id="ARBA00023077"/>
    </source>
</evidence>
<dbReference type="InterPro" id="IPR008969">
    <property type="entry name" value="CarboxyPept-like_regulatory"/>
</dbReference>
<dbReference type="InterPro" id="IPR039426">
    <property type="entry name" value="TonB-dep_rcpt-like"/>
</dbReference>
<dbReference type="SUPFAM" id="SSF56935">
    <property type="entry name" value="Porins"/>
    <property type="match status" value="1"/>
</dbReference>
<dbReference type="RefSeq" id="WP_027951695.1">
    <property type="nucleotide sequence ID" value="NZ_JADU01000006.1"/>
</dbReference>
<protein>
    <submittedName>
        <fullName evidence="13">SusC/RagA family TonB-linked outer membrane protein</fullName>
    </submittedName>
</protein>
<dbReference type="Gene3D" id="2.170.130.10">
    <property type="entry name" value="TonB-dependent receptor, plug domain"/>
    <property type="match status" value="1"/>
</dbReference>
<evidence type="ECO:0000313" key="13">
    <source>
        <dbReference type="EMBL" id="MFB9897129.1"/>
    </source>
</evidence>
<proteinExistence type="inferred from homology"/>
<evidence type="ECO:0000259" key="11">
    <source>
        <dbReference type="Pfam" id="PF00593"/>
    </source>
</evidence>
<keyword evidence="2 8" id="KW-0813">Transport</keyword>
<keyword evidence="10" id="KW-0732">Signal</keyword>
<dbReference type="EMBL" id="JBHLZF010000001">
    <property type="protein sequence ID" value="MFB9897129.1"/>
    <property type="molecule type" value="Genomic_DNA"/>
</dbReference>
<dbReference type="Pfam" id="PF13715">
    <property type="entry name" value="CarbopepD_reg_2"/>
    <property type="match status" value="1"/>
</dbReference>
<comment type="similarity">
    <text evidence="8 9">Belongs to the TonB-dependent receptor family.</text>
</comment>
<dbReference type="NCBIfam" id="TIGR04056">
    <property type="entry name" value="OMP_RagA_SusC"/>
    <property type="match status" value="1"/>
</dbReference>
<organism evidence="13 14">
    <name type="scientific">Hallella seregens ATCC 51272</name>
    <dbReference type="NCBI Taxonomy" id="1336250"/>
    <lineage>
        <taxon>Bacteria</taxon>
        <taxon>Pseudomonadati</taxon>
        <taxon>Bacteroidota</taxon>
        <taxon>Bacteroidia</taxon>
        <taxon>Bacteroidales</taxon>
        <taxon>Prevotellaceae</taxon>
        <taxon>Hallella</taxon>
    </lineage>
</organism>
<evidence type="ECO:0000259" key="12">
    <source>
        <dbReference type="Pfam" id="PF07715"/>
    </source>
</evidence>
<keyword evidence="7 8" id="KW-0998">Cell outer membrane</keyword>
<evidence type="ECO:0000256" key="3">
    <source>
        <dbReference type="ARBA" id="ARBA00022452"/>
    </source>
</evidence>
<dbReference type="InterPro" id="IPR023996">
    <property type="entry name" value="TonB-dep_OMP_SusC/RagA"/>
</dbReference>
<comment type="caution">
    <text evidence="13">The sequence shown here is derived from an EMBL/GenBank/DDBJ whole genome shotgun (WGS) entry which is preliminary data.</text>
</comment>
<dbReference type="InterPro" id="IPR036942">
    <property type="entry name" value="Beta-barrel_TonB_sf"/>
</dbReference>
<keyword evidence="14" id="KW-1185">Reference proteome</keyword>
<evidence type="ECO:0000313" key="14">
    <source>
        <dbReference type="Proteomes" id="UP001589688"/>
    </source>
</evidence>
<feature type="domain" description="TonB-dependent receptor-like beta-barrel" evidence="11">
    <location>
        <begin position="352"/>
        <end position="759"/>
    </location>
</feature>
<dbReference type="Gene3D" id="2.60.40.1120">
    <property type="entry name" value="Carboxypeptidase-like, regulatory domain"/>
    <property type="match status" value="1"/>
</dbReference>